<evidence type="ECO:0000259" key="1">
    <source>
        <dbReference type="Pfam" id="PF13581"/>
    </source>
</evidence>
<dbReference type="AlphaFoldDB" id="A0A1G2Q2I7"/>
<evidence type="ECO:0008006" key="5">
    <source>
        <dbReference type="Google" id="ProtNLM"/>
    </source>
</evidence>
<sequence>MNVRQLILQKLRNQPSVRAAEVIKITGFSREYVNRFFRALVTEGKLNRLGKANQARYVLEGRKFKKVLVPITTHRKLANQDLREDVVLAEIEHSARALAGVPENVRRIMEYAFTEMLNNAIEHSRSREISVVINRQTASVGFEVTDRGIGIFNNIRQKRKLKGVLEAIQDLLKGKQTTAPRQHSGEGIFFTSKIADVLTIQSSGKKLIFNNVVGDIFIRDIRPARGTKVSFSIGVKSKRNLQKVFKNYSGEAYGFTKTRVGVKLYELSSEYISRSQARRIMSGLEKFKHVTLDFRGVKTVGQGFADEVFRVWQKNHPSITIEPKNMNDNVRFMTKRAQNE</sequence>
<dbReference type="Proteomes" id="UP000178936">
    <property type="component" value="Unassembled WGS sequence"/>
</dbReference>
<dbReference type="Gene3D" id="1.10.10.10">
    <property type="entry name" value="Winged helix-like DNA-binding domain superfamily/Winged helix DNA-binding domain"/>
    <property type="match status" value="1"/>
</dbReference>
<dbReference type="InterPro" id="IPR036890">
    <property type="entry name" value="HATPase_C_sf"/>
</dbReference>
<evidence type="ECO:0000313" key="3">
    <source>
        <dbReference type="EMBL" id="OHA54788.1"/>
    </source>
</evidence>
<name>A0A1G2Q2I7_9BACT</name>
<dbReference type="Pfam" id="PF13581">
    <property type="entry name" value="HATPase_c_2"/>
    <property type="match status" value="1"/>
</dbReference>
<proteinExistence type="predicted"/>
<reference evidence="3 4" key="1">
    <citation type="journal article" date="2016" name="Nat. Commun.">
        <title>Thousands of microbial genomes shed light on interconnected biogeochemical processes in an aquifer system.</title>
        <authorList>
            <person name="Anantharaman K."/>
            <person name="Brown C.T."/>
            <person name="Hug L.A."/>
            <person name="Sharon I."/>
            <person name="Castelle C.J."/>
            <person name="Probst A.J."/>
            <person name="Thomas B.C."/>
            <person name="Singh A."/>
            <person name="Wilkins M.J."/>
            <person name="Karaoz U."/>
            <person name="Brodie E.L."/>
            <person name="Williams K.H."/>
            <person name="Hubbard S.S."/>
            <person name="Banfield J.F."/>
        </authorList>
    </citation>
    <scope>NUCLEOTIDE SEQUENCE [LARGE SCALE GENOMIC DNA]</scope>
</reference>
<organism evidence="3 4">
    <name type="scientific">Candidatus Veblenbacteria bacterium RIFOXYA2_FULL_43_9</name>
    <dbReference type="NCBI Taxonomy" id="1802425"/>
    <lineage>
        <taxon>Bacteria</taxon>
        <taxon>Candidatus Vebleniibacteriota</taxon>
    </lineage>
</organism>
<dbReference type="SUPFAM" id="SSF55874">
    <property type="entry name" value="ATPase domain of HSP90 chaperone/DNA topoisomerase II/histidine kinase"/>
    <property type="match status" value="1"/>
</dbReference>
<dbReference type="EMBL" id="MHTB01000037">
    <property type="protein sequence ID" value="OHA54788.1"/>
    <property type="molecule type" value="Genomic_DNA"/>
</dbReference>
<dbReference type="InterPro" id="IPR025474">
    <property type="entry name" value="DUF4325"/>
</dbReference>
<dbReference type="Gene3D" id="3.30.565.10">
    <property type="entry name" value="Histidine kinase-like ATPase, C-terminal domain"/>
    <property type="match status" value="1"/>
</dbReference>
<protein>
    <recommendedName>
        <fullName evidence="5">DUF4325 domain-containing protein</fullName>
    </recommendedName>
</protein>
<dbReference type="InterPro" id="IPR036388">
    <property type="entry name" value="WH-like_DNA-bd_sf"/>
</dbReference>
<feature type="domain" description="DUF4325" evidence="2">
    <location>
        <begin position="276"/>
        <end position="330"/>
    </location>
</feature>
<accession>A0A1G2Q2I7</accession>
<gene>
    <name evidence="3" type="ORF">A2226_02860</name>
</gene>
<dbReference type="Pfam" id="PF14213">
    <property type="entry name" value="DUF4325"/>
    <property type="match status" value="1"/>
</dbReference>
<evidence type="ECO:0000259" key="2">
    <source>
        <dbReference type="Pfam" id="PF14213"/>
    </source>
</evidence>
<dbReference type="InterPro" id="IPR003594">
    <property type="entry name" value="HATPase_dom"/>
</dbReference>
<evidence type="ECO:0000313" key="4">
    <source>
        <dbReference type="Proteomes" id="UP000178936"/>
    </source>
</evidence>
<comment type="caution">
    <text evidence="3">The sequence shown here is derived from an EMBL/GenBank/DDBJ whole genome shotgun (WGS) entry which is preliminary data.</text>
</comment>
<feature type="domain" description="Histidine kinase/HSP90-like ATPase" evidence="1">
    <location>
        <begin position="87"/>
        <end position="206"/>
    </location>
</feature>